<organism evidence="2 3">
    <name type="scientific">Klebsormidium nitens</name>
    <name type="common">Green alga</name>
    <name type="synonym">Ulothrix nitens</name>
    <dbReference type="NCBI Taxonomy" id="105231"/>
    <lineage>
        <taxon>Eukaryota</taxon>
        <taxon>Viridiplantae</taxon>
        <taxon>Streptophyta</taxon>
        <taxon>Klebsormidiophyceae</taxon>
        <taxon>Klebsormidiales</taxon>
        <taxon>Klebsormidiaceae</taxon>
        <taxon>Klebsormidium</taxon>
    </lineage>
</organism>
<keyword evidence="3" id="KW-1185">Reference proteome</keyword>
<evidence type="ECO:0000313" key="2">
    <source>
        <dbReference type="EMBL" id="GAQ82394.1"/>
    </source>
</evidence>
<dbReference type="EMBL" id="DF237059">
    <property type="protein sequence ID" value="GAQ82394.1"/>
    <property type="molecule type" value="Genomic_DNA"/>
</dbReference>
<dbReference type="OMA" id="PWRILVK"/>
<protein>
    <recommendedName>
        <fullName evidence="1">DUF1995 domain-containing protein</fullName>
    </recommendedName>
</protein>
<feature type="domain" description="DUF1995" evidence="1">
    <location>
        <begin position="19"/>
        <end position="212"/>
    </location>
</feature>
<dbReference type="Pfam" id="PF09353">
    <property type="entry name" value="DUF1995"/>
    <property type="match status" value="1"/>
</dbReference>
<sequence length="241" mass="26010">MVKFLAKQGRRKGGIASQLRLQIEVPVADETPEAQIQLAREVCDGAFSDKKGAPLSVAIFVASEKVRRVAAEELQSIGEAPVASVQTLREGETFPDNAGAVLLLGPKEEQIAHLRSIVGTAGSRPIVVLNPEWPDASEAEENNKAFVASFDVCYSFLPLNIEAMLSKFEGAVLKFVRSGPPQGAPWVIFVKGNEGLKPVKTYKSRPTAKDLEDIFYNYSASQSPVNKGIGFLRGLVGKGKK</sequence>
<proteinExistence type="predicted"/>
<dbReference type="PANTHER" id="PTHR36365:SF1">
    <property type="entry name" value="OS05G0500400 PROTEIN"/>
    <property type="match status" value="1"/>
</dbReference>
<dbReference type="PANTHER" id="PTHR36365">
    <property type="entry name" value="OS05G0500400 PROTEIN"/>
    <property type="match status" value="1"/>
</dbReference>
<dbReference type="Proteomes" id="UP000054558">
    <property type="component" value="Unassembled WGS sequence"/>
</dbReference>
<evidence type="ECO:0000313" key="3">
    <source>
        <dbReference type="Proteomes" id="UP000054558"/>
    </source>
</evidence>
<reference evidence="2 3" key="1">
    <citation type="journal article" date="2014" name="Nat. Commun.">
        <title>Klebsormidium flaccidum genome reveals primary factors for plant terrestrial adaptation.</title>
        <authorList>
            <person name="Hori K."/>
            <person name="Maruyama F."/>
            <person name="Fujisawa T."/>
            <person name="Togashi T."/>
            <person name="Yamamoto N."/>
            <person name="Seo M."/>
            <person name="Sato S."/>
            <person name="Yamada T."/>
            <person name="Mori H."/>
            <person name="Tajima N."/>
            <person name="Moriyama T."/>
            <person name="Ikeuchi M."/>
            <person name="Watanabe M."/>
            <person name="Wada H."/>
            <person name="Kobayashi K."/>
            <person name="Saito M."/>
            <person name="Masuda T."/>
            <person name="Sasaki-Sekimoto Y."/>
            <person name="Mashiguchi K."/>
            <person name="Awai K."/>
            <person name="Shimojima M."/>
            <person name="Masuda S."/>
            <person name="Iwai M."/>
            <person name="Nobusawa T."/>
            <person name="Narise T."/>
            <person name="Kondo S."/>
            <person name="Saito H."/>
            <person name="Sato R."/>
            <person name="Murakawa M."/>
            <person name="Ihara Y."/>
            <person name="Oshima-Yamada Y."/>
            <person name="Ohtaka K."/>
            <person name="Satoh M."/>
            <person name="Sonobe K."/>
            <person name="Ishii M."/>
            <person name="Ohtani R."/>
            <person name="Kanamori-Sato M."/>
            <person name="Honoki R."/>
            <person name="Miyazaki D."/>
            <person name="Mochizuki H."/>
            <person name="Umetsu J."/>
            <person name="Higashi K."/>
            <person name="Shibata D."/>
            <person name="Kamiya Y."/>
            <person name="Sato N."/>
            <person name="Nakamura Y."/>
            <person name="Tabata S."/>
            <person name="Ida S."/>
            <person name="Kurokawa K."/>
            <person name="Ohta H."/>
        </authorList>
    </citation>
    <scope>NUCLEOTIDE SEQUENCE [LARGE SCALE GENOMIC DNA]</scope>
    <source>
        <strain evidence="2 3">NIES-2285</strain>
    </source>
</reference>
<accession>A0A1Y1HUU6</accession>
<gene>
    <name evidence="2" type="ORF">KFL_001100080</name>
</gene>
<dbReference type="OrthoDB" id="515480at2759"/>
<dbReference type="InterPro" id="IPR018962">
    <property type="entry name" value="DUF1995"/>
</dbReference>
<name>A0A1Y1HUU6_KLENI</name>
<dbReference type="AlphaFoldDB" id="A0A1Y1HUU6"/>
<evidence type="ECO:0000259" key="1">
    <source>
        <dbReference type="Pfam" id="PF09353"/>
    </source>
</evidence>